<proteinExistence type="predicted"/>
<name>A0A540M2D3_MALBA</name>
<protein>
    <submittedName>
        <fullName evidence="2">Uncharacterized protein</fullName>
    </submittedName>
</protein>
<dbReference type="AlphaFoldDB" id="A0A540M2D3"/>
<dbReference type="EMBL" id="VIEB01000382">
    <property type="protein sequence ID" value="TQD92858.1"/>
    <property type="molecule type" value="Genomic_DNA"/>
</dbReference>
<accession>A0A540M2D3</accession>
<organism evidence="2 3">
    <name type="scientific">Malus baccata</name>
    <name type="common">Siberian crab apple</name>
    <name type="synonym">Pyrus baccata</name>
    <dbReference type="NCBI Taxonomy" id="106549"/>
    <lineage>
        <taxon>Eukaryota</taxon>
        <taxon>Viridiplantae</taxon>
        <taxon>Streptophyta</taxon>
        <taxon>Embryophyta</taxon>
        <taxon>Tracheophyta</taxon>
        <taxon>Spermatophyta</taxon>
        <taxon>Magnoliopsida</taxon>
        <taxon>eudicotyledons</taxon>
        <taxon>Gunneridae</taxon>
        <taxon>Pentapetalae</taxon>
        <taxon>rosids</taxon>
        <taxon>fabids</taxon>
        <taxon>Rosales</taxon>
        <taxon>Rosaceae</taxon>
        <taxon>Amygdaloideae</taxon>
        <taxon>Maleae</taxon>
        <taxon>Malus</taxon>
    </lineage>
</organism>
<evidence type="ECO:0000256" key="1">
    <source>
        <dbReference type="SAM" id="MobiDB-lite"/>
    </source>
</evidence>
<sequence length="100" mass="10706">MVTWNDSGPLVLEPKVGRPEHLLARLEKLLRDVGAEGVKLRGGSAVEEVEDADADGGEVGKDDNVEEGGVGVGEFGGEVEFVGCCANWEVGKRARRREED</sequence>
<evidence type="ECO:0000313" key="2">
    <source>
        <dbReference type="EMBL" id="TQD92858.1"/>
    </source>
</evidence>
<keyword evidence="3" id="KW-1185">Reference proteome</keyword>
<dbReference type="Proteomes" id="UP000315295">
    <property type="component" value="Unassembled WGS sequence"/>
</dbReference>
<evidence type="ECO:0000313" key="3">
    <source>
        <dbReference type="Proteomes" id="UP000315295"/>
    </source>
</evidence>
<gene>
    <name evidence="2" type="ORF">C1H46_021528</name>
</gene>
<feature type="region of interest" description="Disordered" evidence="1">
    <location>
        <begin position="44"/>
        <end position="65"/>
    </location>
</feature>
<reference evidence="2 3" key="1">
    <citation type="journal article" date="2019" name="G3 (Bethesda)">
        <title>Sequencing of a Wild Apple (Malus baccata) Genome Unravels the Differences Between Cultivated and Wild Apple Species Regarding Disease Resistance and Cold Tolerance.</title>
        <authorList>
            <person name="Chen X."/>
        </authorList>
    </citation>
    <scope>NUCLEOTIDE SEQUENCE [LARGE SCALE GENOMIC DNA]</scope>
    <source>
        <strain evidence="3">cv. Shandingzi</strain>
        <tissue evidence="2">Leaves</tissue>
    </source>
</reference>
<comment type="caution">
    <text evidence="2">The sequence shown here is derived from an EMBL/GenBank/DDBJ whole genome shotgun (WGS) entry which is preliminary data.</text>
</comment>
<feature type="compositionally biased region" description="Acidic residues" evidence="1">
    <location>
        <begin position="47"/>
        <end position="56"/>
    </location>
</feature>